<evidence type="ECO:0000256" key="3">
    <source>
        <dbReference type="ARBA" id="ARBA00044493"/>
    </source>
</evidence>
<dbReference type="Gene3D" id="1.25.40.10">
    <property type="entry name" value="Tetratricopeptide repeat domain"/>
    <property type="match status" value="2"/>
</dbReference>
<keyword evidence="2" id="KW-0677">Repeat</keyword>
<organism evidence="6 7">
    <name type="scientific">Diatrype stigma</name>
    <dbReference type="NCBI Taxonomy" id="117547"/>
    <lineage>
        <taxon>Eukaryota</taxon>
        <taxon>Fungi</taxon>
        <taxon>Dikarya</taxon>
        <taxon>Ascomycota</taxon>
        <taxon>Pezizomycotina</taxon>
        <taxon>Sordariomycetes</taxon>
        <taxon>Xylariomycetidae</taxon>
        <taxon>Xylariales</taxon>
        <taxon>Diatrypaceae</taxon>
        <taxon>Diatrype</taxon>
    </lineage>
</organism>
<comment type="caution">
    <text evidence="6">The sequence shown here is derived from an EMBL/GenBank/DDBJ whole genome shotgun (WGS) entry which is preliminary data.</text>
</comment>
<evidence type="ECO:0000256" key="1">
    <source>
        <dbReference type="ARBA" id="ARBA00006192"/>
    </source>
</evidence>
<comment type="similarity">
    <text evidence="1">Belongs to the CCM1 family.</text>
</comment>
<evidence type="ECO:0000256" key="4">
    <source>
        <dbReference type="ARBA" id="ARBA00044511"/>
    </source>
</evidence>
<dbReference type="PANTHER" id="PTHR47447">
    <property type="entry name" value="OS03G0856100 PROTEIN"/>
    <property type="match status" value="1"/>
</dbReference>
<gene>
    <name evidence="6" type="ORF">SLS62_003776</name>
</gene>
<sequence length="841" mass="94241">MAMPRGAGLKRPPPQKHPDQLNALFQQIVTEQQSFDRDGKPTGTPTSQNVDLAHVHDDIAKLYEMVEDGPPEAAYVYLKTVIYPALQRPGVGIPPIFYKVVLDLMKKMVVAKKADMLGPGLPTVAEIFQTYADIGQLKPREWAELVGELVQILVNMGTSDSSTEGRRDIQAALLTDLVESWKVLSAPKFYNVTPSSQDGEIFDGFWFPSFNKYTLQKYARTNNFIAAFNTVFPQYDQVQLGPPVAALTVATYVLLQDRVRSTEDARRSTARFTSNVAYLITHVGIENRMLEEIISATFPGLKDYIMGEWPQVKARLEHHARAEVRVRDRRPSPSLQTLRISRRDGPAWAARLNQAYLARNVGEVDRIWTELVGVKKDLDQGRIELLQDKIDLIDNFVNVFMALSQPENALKAWGLYKQIGLSPKLKTWNAMLDGCKKARNLPALRNIWAKLMSSGMELDTRIWTTRISGLIESGDTEAGLRALDEMVRLWKQAKEGKRPHAVQPTIEPVNAALAGLIHQKMPLAVEKLLDWARRQGIKPDIFSYNMLLRPMIREGRNKDARNLFETMLKQGVRADAATFTVVLDAALTKIDPSSSPEEFDAAQKEVVAQVLSQMEAVGLETNLLTYGKMIYLLLQSGGRSREAIKAVLAHLWEQGFELSPHIYTMLVEHYFAQRPPDLASVDALLQRQQLQKAGTTTAIDGDGAGDANANANNLPEMDRVFHDRVVKGYARAADDPGRALDLFYRLSSRGYLVTLGTQLEVLLALLRHGRWDDARALVDHTRKRFHLQSPNDLYGGGGDGNRSTASNAFWKHGFWVVAEQNHLLEQGWEKDRELSSASSAT</sequence>
<comment type="subunit">
    <text evidence="4">Binds to mitochondrial small subunit 15S rRNA.</text>
</comment>
<name>A0AAN9V4A0_9PEZI</name>
<dbReference type="Pfam" id="PF01535">
    <property type="entry name" value="PPR"/>
    <property type="match status" value="1"/>
</dbReference>
<evidence type="ECO:0000313" key="7">
    <source>
        <dbReference type="Proteomes" id="UP001320420"/>
    </source>
</evidence>
<protein>
    <recommendedName>
        <fullName evidence="8">Pentatricopeptide repeat-containing protein</fullName>
    </recommendedName>
</protein>
<comment type="function">
    <text evidence="3">Regulates mitochondrial small subunit maturation by controlling 15S rRNA 5'-end processing. Localizes to the 5' precursor of the 15S rRNA in a position that is subsequently occupied by mS47 in the mature yeast mtSSU. Uses structure and sequence-specific RNA recognition, binding to a single-stranded region of the precursor and specifically recognizing bases -6 to -1. The exchange of Ccm1 for mS47 is coupled to the irreversible removal of precursor rRNA that is accompanied by conformational changes of the mitoribosomal proteins uS5m and mS26. These conformational changes signal completion of 5'-end rRNA processing through protection of the mature 5'-end of the 15S rRNA and stabilization of mS47. The removal of the 5' precursor together with the dissociation of Ccm1 may be catalyzed by the 5'-3' exoribonuclease Pet127. Involved in the specific removal of group I introns in mitochondrial encoded transcripts.</text>
</comment>
<accession>A0AAN9V4A0</accession>
<evidence type="ECO:0008006" key="8">
    <source>
        <dbReference type="Google" id="ProtNLM"/>
    </source>
</evidence>
<dbReference type="EMBL" id="JAKJXP020000022">
    <property type="protein sequence ID" value="KAK7754199.1"/>
    <property type="molecule type" value="Genomic_DNA"/>
</dbReference>
<evidence type="ECO:0000313" key="6">
    <source>
        <dbReference type="EMBL" id="KAK7754199.1"/>
    </source>
</evidence>
<dbReference type="PANTHER" id="PTHR47447:SF23">
    <property type="entry name" value="PENTACOTRIPEPTIDE-REPEAT REGION OF PRORP DOMAIN-CONTAINING PROTEIN"/>
    <property type="match status" value="1"/>
</dbReference>
<evidence type="ECO:0000256" key="2">
    <source>
        <dbReference type="ARBA" id="ARBA00022737"/>
    </source>
</evidence>
<dbReference type="InterPro" id="IPR002885">
    <property type="entry name" value="PPR_rpt"/>
</dbReference>
<dbReference type="PROSITE" id="PS51375">
    <property type="entry name" value="PPR"/>
    <property type="match status" value="1"/>
</dbReference>
<dbReference type="InterPro" id="IPR011990">
    <property type="entry name" value="TPR-like_helical_dom_sf"/>
</dbReference>
<dbReference type="Proteomes" id="UP001320420">
    <property type="component" value="Unassembled WGS sequence"/>
</dbReference>
<feature type="repeat" description="PPR" evidence="5">
    <location>
        <begin position="540"/>
        <end position="574"/>
    </location>
</feature>
<evidence type="ECO:0000256" key="5">
    <source>
        <dbReference type="PROSITE-ProRule" id="PRU00708"/>
    </source>
</evidence>
<reference evidence="6 7" key="1">
    <citation type="submission" date="2024-02" db="EMBL/GenBank/DDBJ databases">
        <title>De novo assembly and annotation of 12 fungi associated with fruit tree decline syndrome in Ontario, Canada.</title>
        <authorList>
            <person name="Sulman M."/>
            <person name="Ellouze W."/>
            <person name="Ilyukhin E."/>
        </authorList>
    </citation>
    <scope>NUCLEOTIDE SEQUENCE [LARGE SCALE GENOMIC DNA]</scope>
    <source>
        <strain evidence="6 7">M11/M66-122</strain>
    </source>
</reference>
<dbReference type="AlphaFoldDB" id="A0AAN9V4A0"/>
<dbReference type="Pfam" id="PF13041">
    <property type="entry name" value="PPR_2"/>
    <property type="match status" value="1"/>
</dbReference>
<proteinExistence type="inferred from homology"/>
<keyword evidence="7" id="KW-1185">Reference proteome</keyword>